<protein>
    <submittedName>
        <fullName evidence="1">Unannotated protein</fullName>
    </submittedName>
</protein>
<gene>
    <name evidence="1" type="ORF">UFOPK3967_00477</name>
</gene>
<organism evidence="1">
    <name type="scientific">freshwater metagenome</name>
    <dbReference type="NCBI Taxonomy" id="449393"/>
    <lineage>
        <taxon>unclassified sequences</taxon>
        <taxon>metagenomes</taxon>
        <taxon>ecological metagenomes</taxon>
    </lineage>
</organism>
<reference evidence="1" key="1">
    <citation type="submission" date="2020-05" db="EMBL/GenBank/DDBJ databases">
        <authorList>
            <person name="Chiriac C."/>
            <person name="Salcher M."/>
            <person name="Ghai R."/>
            <person name="Kavagutti S V."/>
        </authorList>
    </citation>
    <scope>NUCLEOTIDE SEQUENCE</scope>
</reference>
<dbReference type="AlphaFoldDB" id="A0A6J7MXB1"/>
<name>A0A6J7MXB1_9ZZZZ</name>
<dbReference type="EMBL" id="CAFBOS010000019">
    <property type="protein sequence ID" value="CAB4982983.1"/>
    <property type="molecule type" value="Genomic_DNA"/>
</dbReference>
<sequence length="59" mass="6206">MHRHVGLRVRVAARQHNTLATPDAVASSSVASSSMALDSAKVKWVSQNATSHVAVARIA</sequence>
<evidence type="ECO:0000313" key="1">
    <source>
        <dbReference type="EMBL" id="CAB4982983.1"/>
    </source>
</evidence>
<proteinExistence type="predicted"/>
<accession>A0A6J7MXB1</accession>